<evidence type="ECO:0000313" key="4">
    <source>
        <dbReference type="Proteomes" id="UP000553980"/>
    </source>
</evidence>
<sequence length="76" mass="8246">MEFSRDIADAAKGLWLEIAQTSGETATLEAIALALLKERQRCATIALCVFDDDEWSDDFRIAGGLVAEAILEDGKS</sequence>
<gene>
    <name evidence="2" type="ORF">FIB18_21150</name>
    <name evidence="1" type="ORF">GGQ79_004105</name>
</gene>
<accession>A0A5C5CD66</accession>
<dbReference type="AlphaFoldDB" id="A0A5C5CD66"/>
<name>A0A5C5CD66_9HYPH</name>
<dbReference type="Proteomes" id="UP000313390">
    <property type="component" value="Unassembled WGS sequence"/>
</dbReference>
<organism evidence="2 3">
    <name type="scientific">Brucella pecoris</name>
    <dbReference type="NCBI Taxonomy" id="867683"/>
    <lineage>
        <taxon>Bacteria</taxon>
        <taxon>Pseudomonadati</taxon>
        <taxon>Pseudomonadota</taxon>
        <taxon>Alphaproteobacteria</taxon>
        <taxon>Hyphomicrobiales</taxon>
        <taxon>Brucellaceae</taxon>
        <taxon>Brucella/Ochrobactrum group</taxon>
        <taxon>Brucella</taxon>
    </lineage>
</organism>
<keyword evidence="4" id="KW-1185">Reference proteome</keyword>
<dbReference type="EMBL" id="JACIEX010000011">
    <property type="protein sequence ID" value="MBB4095553.1"/>
    <property type="molecule type" value="Genomic_DNA"/>
</dbReference>
<proteinExistence type="predicted"/>
<evidence type="ECO:0000313" key="1">
    <source>
        <dbReference type="EMBL" id="MBB4095553.1"/>
    </source>
</evidence>
<reference evidence="2" key="2">
    <citation type="submission" date="2019-06" db="EMBL/GenBank/DDBJ databases">
        <authorList>
            <person name="Hu M."/>
        </authorList>
    </citation>
    <scope>NUCLEOTIDE SEQUENCE</scope>
    <source>
        <strain evidence="2">08RB2639</strain>
    </source>
</reference>
<dbReference type="RefSeq" id="WP_140022594.1">
    <property type="nucleotide sequence ID" value="NZ_JACIEX010000011.1"/>
</dbReference>
<protein>
    <submittedName>
        <fullName evidence="2">Uncharacterized protein</fullName>
    </submittedName>
</protein>
<dbReference type="OrthoDB" id="8454102at2"/>
<dbReference type="EMBL" id="VEWK01000014">
    <property type="protein sequence ID" value="TNV09267.1"/>
    <property type="molecule type" value="Genomic_DNA"/>
</dbReference>
<evidence type="ECO:0000313" key="3">
    <source>
        <dbReference type="Proteomes" id="UP000313390"/>
    </source>
</evidence>
<comment type="caution">
    <text evidence="2">The sequence shown here is derived from an EMBL/GenBank/DDBJ whole genome shotgun (WGS) entry which is preliminary data.</text>
</comment>
<reference evidence="1 4" key="3">
    <citation type="submission" date="2020-08" db="EMBL/GenBank/DDBJ databases">
        <title>Genomic Encyclopedia of Type Strains, Phase IV (KMG-IV): sequencing the most valuable type-strain genomes for metagenomic binning, comparative biology and taxonomic classification.</title>
        <authorList>
            <person name="Goeker M."/>
        </authorList>
    </citation>
    <scope>NUCLEOTIDE SEQUENCE [LARGE SCALE GENOMIC DNA]</scope>
    <source>
        <strain evidence="1 4">DSM 23868</strain>
    </source>
</reference>
<reference evidence="2 3" key="1">
    <citation type="journal article" date="2011" name="Int. J. Syst. Evol. Microbiol.">
        <title>Ochrobactrum pecoris sp. nov., isolated from farm animals.</title>
        <authorList>
            <person name="Kampfer P."/>
            <person name="Huber B."/>
            <person name="Busse H.J."/>
            <person name="Scholz H.C."/>
            <person name="Tomaso H."/>
            <person name="Hotzel H."/>
            <person name="Melzer F."/>
        </authorList>
    </citation>
    <scope>NUCLEOTIDE SEQUENCE [LARGE SCALE GENOMIC DNA]</scope>
    <source>
        <strain evidence="2 3">08RB2639</strain>
    </source>
</reference>
<evidence type="ECO:0000313" key="2">
    <source>
        <dbReference type="EMBL" id="TNV09267.1"/>
    </source>
</evidence>
<dbReference type="Proteomes" id="UP000553980">
    <property type="component" value="Unassembled WGS sequence"/>
</dbReference>